<dbReference type="PROSITE" id="PS50293">
    <property type="entry name" value="TPR_REGION"/>
    <property type="match status" value="1"/>
</dbReference>
<dbReference type="InterPro" id="IPR019734">
    <property type="entry name" value="TPR_rpt"/>
</dbReference>
<dbReference type="SUPFAM" id="SSF48452">
    <property type="entry name" value="TPR-like"/>
    <property type="match status" value="1"/>
</dbReference>
<evidence type="ECO:0000256" key="2">
    <source>
        <dbReference type="ARBA" id="ARBA00022737"/>
    </source>
</evidence>
<organism evidence="7 8">
    <name type="scientific">Hippea maritima (strain ATCC 700847 / DSM 10411 / MH2)</name>
    <dbReference type="NCBI Taxonomy" id="760142"/>
    <lineage>
        <taxon>Bacteria</taxon>
        <taxon>Pseudomonadati</taxon>
        <taxon>Campylobacterota</taxon>
        <taxon>Desulfurellia</taxon>
        <taxon>Desulfurellales</taxon>
        <taxon>Hippeaceae</taxon>
        <taxon>Hippea</taxon>
    </lineage>
</organism>
<keyword evidence="1" id="KW-0479">Metal-binding</keyword>
<proteinExistence type="predicted"/>
<dbReference type="GO" id="GO:0046872">
    <property type="term" value="F:metal ion binding"/>
    <property type="evidence" value="ECO:0007669"/>
    <property type="project" value="UniProtKB-KW"/>
</dbReference>
<dbReference type="Pfam" id="PF14559">
    <property type="entry name" value="TPR_19"/>
    <property type="match status" value="1"/>
</dbReference>
<dbReference type="KEGG" id="hmr:Hipma_0143"/>
<evidence type="ECO:0000256" key="1">
    <source>
        <dbReference type="ARBA" id="ARBA00022723"/>
    </source>
</evidence>
<dbReference type="InterPro" id="IPR011990">
    <property type="entry name" value="TPR-like_helical_dom_sf"/>
</dbReference>
<reference evidence="7 8" key="1">
    <citation type="journal article" date="2011" name="Stand. Genomic Sci.">
        <title>Complete genome sequence of the thermophilic sulfur-reducer Hippea maritima type strain (MH(2)).</title>
        <authorList>
            <person name="Huntemann M."/>
            <person name="Lu M."/>
            <person name="Nolan M."/>
            <person name="Lapidus A."/>
            <person name="Lucas S."/>
            <person name="Hammon N."/>
            <person name="Deshpande S."/>
            <person name="Cheng J.F."/>
            <person name="Tapia R."/>
            <person name="Han C."/>
            <person name="Goodwin L."/>
            <person name="Pitluck S."/>
            <person name="Liolios K."/>
            <person name="Pagani I."/>
            <person name="Ivanova N."/>
            <person name="Ovchinikova G."/>
            <person name="Pati A."/>
            <person name="Chen A."/>
            <person name="Palaniappan K."/>
            <person name="Land M."/>
            <person name="Hauser L."/>
            <person name="Jeffries C.D."/>
            <person name="Detter J.C."/>
            <person name="Brambilla E.M."/>
            <person name="Rohde M."/>
            <person name="Spring S."/>
            <person name="Goker M."/>
            <person name="Woyke T."/>
            <person name="Bristow J."/>
            <person name="Eisen J.A."/>
            <person name="Markowitz V."/>
            <person name="Hugenholtz P."/>
            <person name="Kyrpides N.C."/>
            <person name="Klenk H.P."/>
            <person name="Mavromatis K."/>
        </authorList>
    </citation>
    <scope>NUCLEOTIDE SEQUENCE [LARGE SCALE GENOMIC DNA]</scope>
    <source>
        <strain evidence="8">ATCC 700847 / DSM 10411 / MH2</strain>
    </source>
</reference>
<dbReference type="Pfam" id="PF00515">
    <property type="entry name" value="TPR_1"/>
    <property type="match status" value="1"/>
</dbReference>
<dbReference type="OrthoDB" id="507476at2"/>
<dbReference type="eggNOG" id="COG2956">
    <property type="taxonomic scope" value="Bacteria"/>
</dbReference>
<feature type="transmembrane region" description="Helical" evidence="5">
    <location>
        <begin position="17"/>
        <end position="37"/>
    </location>
</feature>
<evidence type="ECO:0000256" key="4">
    <source>
        <dbReference type="PROSITE-ProRule" id="PRU00339"/>
    </source>
</evidence>
<keyword evidence="3 4" id="KW-0802">TPR repeat</keyword>
<sequence length="381" mass="44343">MNINLGNLFSTITAQEIAVLFIVFLMGVLVSYLWMLGKQKKENIDKKKLESYMKGINYIIEDETDKAIKELTDTAKLDPDMIDIYLSIGNLFRKKGEINRALIIHKSLLARANLGKDKKLEIYLNIGIDYKKAGLYDRAKKYFKDALSINPKNNLAKRLLYEVYEDSKDWENALVWHKRFDGVDKHTVAHLYTELGKDKLKEGNLEEAKKNFEKALKEHKSCIDALLHLGDIYFQYGKLEKAYDLWEKVCITKPEFCDLALNRIQDDAILENKLKDILNRFPDNVFILFFSAEAFLKLQKDQKATSLYKTLLKKGIKSPFILKRLAEIEKEHTPKFLKIFTSKQIVYPIRYTCTNCGHSAGKLFFRCPKCKSWDKIRVDII</sequence>
<dbReference type="RefSeq" id="WP_013681168.1">
    <property type="nucleotide sequence ID" value="NC_015318.1"/>
</dbReference>
<dbReference type="PROSITE" id="PS50005">
    <property type="entry name" value="TPR"/>
    <property type="match status" value="3"/>
</dbReference>
<keyword evidence="5" id="KW-0472">Membrane</keyword>
<name>F2LX65_HIPMA</name>
<dbReference type="InParanoid" id="F2LX65"/>
<keyword evidence="5" id="KW-0812">Transmembrane</keyword>
<dbReference type="InterPro" id="IPR051012">
    <property type="entry name" value="CellSynth/LPSAsmb/PSIAsmb"/>
</dbReference>
<keyword evidence="5" id="KW-1133">Transmembrane helix</keyword>
<dbReference type="AlphaFoldDB" id="F2LX65"/>
<evidence type="ECO:0000256" key="5">
    <source>
        <dbReference type="SAM" id="Phobius"/>
    </source>
</evidence>
<dbReference type="SMART" id="SM00028">
    <property type="entry name" value="TPR"/>
    <property type="match status" value="4"/>
</dbReference>
<keyword evidence="2" id="KW-0677">Repeat</keyword>
<dbReference type="Pfam" id="PF18073">
    <property type="entry name" value="Zn_ribbon_LapB"/>
    <property type="match status" value="1"/>
</dbReference>
<protein>
    <submittedName>
        <fullName evidence="7">Tetratricopeptide TPR_1 repeat-containing protein</fullName>
    </submittedName>
</protein>
<dbReference type="HOGENOM" id="CLU_059365_1_0_7"/>
<dbReference type="Gene3D" id="1.25.40.10">
    <property type="entry name" value="Tetratricopeptide repeat domain"/>
    <property type="match status" value="3"/>
</dbReference>
<keyword evidence="8" id="KW-1185">Reference proteome</keyword>
<dbReference type="Proteomes" id="UP000008139">
    <property type="component" value="Chromosome"/>
</dbReference>
<dbReference type="PANTHER" id="PTHR45586:SF1">
    <property type="entry name" value="LIPOPOLYSACCHARIDE ASSEMBLY PROTEIN B"/>
    <property type="match status" value="1"/>
</dbReference>
<dbReference type="FunCoup" id="F2LX65">
    <property type="interactions" value="37"/>
</dbReference>
<gene>
    <name evidence="7" type="ordered locus">Hipma_0143</name>
</gene>
<evidence type="ECO:0000256" key="3">
    <source>
        <dbReference type="ARBA" id="ARBA00022803"/>
    </source>
</evidence>
<dbReference type="EMBL" id="CP002606">
    <property type="protein sequence ID" value="AEA33123.1"/>
    <property type="molecule type" value="Genomic_DNA"/>
</dbReference>
<feature type="domain" description="LapB rubredoxin metal binding" evidence="6">
    <location>
        <begin position="351"/>
        <end position="374"/>
    </location>
</feature>
<accession>F2LX65</accession>
<feature type="repeat" description="TPR" evidence="4">
    <location>
        <begin position="223"/>
        <end position="256"/>
    </location>
</feature>
<feature type="repeat" description="TPR" evidence="4">
    <location>
        <begin position="189"/>
        <end position="222"/>
    </location>
</feature>
<dbReference type="PANTHER" id="PTHR45586">
    <property type="entry name" value="TPR REPEAT-CONTAINING PROTEIN PA4667"/>
    <property type="match status" value="1"/>
</dbReference>
<reference evidence="8" key="2">
    <citation type="submission" date="2011-03" db="EMBL/GenBank/DDBJ databases">
        <title>The complete genome of Hippea maritima DSM 10411.</title>
        <authorList>
            <consortium name="US DOE Joint Genome Institute (JGI-PGF)"/>
            <person name="Lucas S."/>
            <person name="Copeland A."/>
            <person name="Lapidus A."/>
            <person name="Bruce D."/>
            <person name="Goodwin L."/>
            <person name="Pitluck S."/>
            <person name="Peters L."/>
            <person name="Kyrpides N."/>
            <person name="Mavromatis K."/>
            <person name="Pagani I."/>
            <person name="Ivanova N."/>
            <person name="Mikhailova N."/>
            <person name="Lu M."/>
            <person name="Detter J.C."/>
            <person name="Tapia R."/>
            <person name="Han C."/>
            <person name="Land M."/>
            <person name="Hauser L."/>
            <person name="Markowitz V."/>
            <person name="Cheng J.-F."/>
            <person name="Hugenholtz P."/>
            <person name="Woyke T."/>
            <person name="Wu D."/>
            <person name="Spring S."/>
            <person name="Schroeder M."/>
            <person name="Brambilla E."/>
            <person name="Klenk H.-P."/>
            <person name="Eisen J.A."/>
        </authorList>
    </citation>
    <scope>NUCLEOTIDE SEQUENCE [LARGE SCALE GENOMIC DNA]</scope>
    <source>
        <strain evidence="8">ATCC 700847 / DSM 10411 / MH2</strain>
    </source>
</reference>
<dbReference type="InterPro" id="IPR041166">
    <property type="entry name" value="Rubredoxin_2"/>
</dbReference>
<evidence type="ECO:0000259" key="6">
    <source>
        <dbReference type="Pfam" id="PF18073"/>
    </source>
</evidence>
<feature type="repeat" description="TPR" evidence="4">
    <location>
        <begin position="120"/>
        <end position="153"/>
    </location>
</feature>
<evidence type="ECO:0000313" key="7">
    <source>
        <dbReference type="EMBL" id="AEA33123.1"/>
    </source>
</evidence>
<evidence type="ECO:0000313" key="8">
    <source>
        <dbReference type="Proteomes" id="UP000008139"/>
    </source>
</evidence>
<dbReference type="STRING" id="760142.Hipma_0143"/>